<reference evidence="1 2" key="1">
    <citation type="submission" date="2019-02" db="EMBL/GenBank/DDBJ databases">
        <authorList>
            <consortium name="Pathogen Informatics"/>
        </authorList>
    </citation>
    <scope>NUCLEOTIDE SEQUENCE [LARGE SCALE GENOMIC DNA]</scope>
    <source>
        <strain evidence="1 2">3012STDY6944375</strain>
    </source>
</reference>
<sequence length="380" mass="45645">MNIFMAYHFKIFTTVSEFPDDWDFTVGRYNVMLSKSYFYTLEESKPKNMKCVFAGFFDDNELIGGALIQYLSFSEHKTFQKNEILCSIRNFITKQFSRNLLILGNNMLTGQNGFYFNLSKITSENAILLLHEALLESQQLFDKPSLVSFKDYQRSFLKYFETKNFEKYYRFSVQPNMILNIRKEWRSMEDYSNDFSKKYRARFKSAKKKLDGIQRFELNLEQVKKYQQDMNLLYHNVAENAPFNTFFLRENHFESMKFHLGHKFRVFGYFLEEKLIGFYTLIINNKDVDTYFLGYDKEIQKEKQIYLNMLFDMAEFGIENRFERIIFGRTALEIKSTIGAEPVEIFGLIRHKNKWINFLMEKIFTSVNPKTDWIQRKPFK</sequence>
<dbReference type="EMBL" id="LR215974">
    <property type="protein sequence ID" value="VFB02435.1"/>
    <property type="molecule type" value="Genomic_DNA"/>
</dbReference>
<organism evidence="1 2">
    <name type="scientific">Chryseobacterium taihuense</name>
    <dbReference type="NCBI Taxonomy" id="1141221"/>
    <lineage>
        <taxon>Bacteria</taxon>
        <taxon>Pseudomonadati</taxon>
        <taxon>Bacteroidota</taxon>
        <taxon>Flavobacteriia</taxon>
        <taxon>Flavobacteriales</taxon>
        <taxon>Weeksellaceae</taxon>
        <taxon>Chryseobacterium group</taxon>
        <taxon>Chryseobacterium</taxon>
    </lineage>
</organism>
<gene>
    <name evidence="1" type="ORF">NCTC12078_00410</name>
</gene>
<dbReference type="RefSeq" id="WP_130913275.1">
    <property type="nucleotide sequence ID" value="NZ_LR215974.1"/>
</dbReference>
<accession>A0A4U8WC47</accession>
<dbReference type="SUPFAM" id="SSF55729">
    <property type="entry name" value="Acyl-CoA N-acyltransferases (Nat)"/>
    <property type="match status" value="1"/>
</dbReference>
<protein>
    <recommendedName>
        <fullName evidence="3">8-amino-7-oxononanoate synthase</fullName>
    </recommendedName>
</protein>
<dbReference type="InterPro" id="IPR016181">
    <property type="entry name" value="Acyl_CoA_acyltransferase"/>
</dbReference>
<dbReference type="KEGG" id="ctai:NCTC12078_00410"/>
<dbReference type="Proteomes" id="UP000290013">
    <property type="component" value="Chromosome"/>
</dbReference>
<evidence type="ECO:0000313" key="2">
    <source>
        <dbReference type="Proteomes" id="UP000290013"/>
    </source>
</evidence>
<proteinExistence type="predicted"/>
<evidence type="ECO:0008006" key="3">
    <source>
        <dbReference type="Google" id="ProtNLM"/>
    </source>
</evidence>
<dbReference type="AlphaFoldDB" id="A0A4U8WC47"/>
<name>A0A4U8WC47_9FLAO</name>
<evidence type="ECO:0000313" key="1">
    <source>
        <dbReference type="EMBL" id="VFB02435.1"/>
    </source>
</evidence>